<dbReference type="PROSITE" id="PS51194">
    <property type="entry name" value="HELICASE_CTER"/>
    <property type="match status" value="1"/>
</dbReference>
<dbReference type="GO" id="GO:0003676">
    <property type="term" value="F:nucleic acid binding"/>
    <property type="evidence" value="ECO:0007669"/>
    <property type="project" value="InterPro"/>
</dbReference>
<evidence type="ECO:0000313" key="9">
    <source>
        <dbReference type="WBParaSite" id="SMUV_0001004101-mRNA-1"/>
    </source>
</evidence>
<evidence type="ECO:0000313" key="8">
    <source>
        <dbReference type="Proteomes" id="UP000046393"/>
    </source>
</evidence>
<dbReference type="STRING" id="451379.A0A0N5AYJ8"/>
<organism evidence="8 9">
    <name type="scientific">Syphacia muris</name>
    <dbReference type="NCBI Taxonomy" id="451379"/>
    <lineage>
        <taxon>Eukaryota</taxon>
        <taxon>Metazoa</taxon>
        <taxon>Ecdysozoa</taxon>
        <taxon>Nematoda</taxon>
        <taxon>Chromadorea</taxon>
        <taxon>Rhabditida</taxon>
        <taxon>Spirurina</taxon>
        <taxon>Oxyuridomorpha</taxon>
        <taxon>Oxyuroidea</taxon>
        <taxon>Oxyuridae</taxon>
        <taxon>Syphacia</taxon>
    </lineage>
</organism>
<sequence>MTESWEVLNQFRVYYGNAMDEFADVEIFLISMDGLLMELIAHEYLRSDVGYQTIVLARQLDTFLEQLVAVGGKFKLIWFTDLISFYEKDSMLKFVRSFMEAHLLQSCRSNDVMTYPNISCPEWDNLLLELTPSFLMASVENVPDKFSKEVDFRHVLATIALSSLRAGIPVVLINGLVVNVNSVICHRIEPAVFSLTGWKILLKKFWPEERISLSFETICTTVLPFRLQQEFANLHSRLKMKLSLPIDMGEHLFNPSSSDEDMKKSIASRLLPIKNGLLKEYVLEYEDTLLNQELNLYEDFAGKRDRWIKFIPEKFVKVEELDNPSSKQRRKRIQFLYTWYEIFARSLEGRGTDLLVDFSRKSTKEESAKEKRRGKEGKGKKGAVKSKKELILEANLKKKNMKILQDERVMINFAVDQGDRAYHFLEELLNKLEMPASKAMCIYKQACAVLRKIEQLDGEKNLEARRINAVPLVGKLKELLRKYWDDLEDEPKKFVIFIYIYSKLGFGQNSSISNKISLNMNIIYYQLAYGGEIIDIECDSQKDDRVSGFDPDAWQRRLLDAVDERMSAVVIAPTSAGKTFVSYYCIEGILRGSDEDVVVYISPSKALLNQVCGSVYARFRNKTMTKGKSLFGTLTLDYAENAMNCQVLVTVPECLEKLMLSCDPTVREFVSKIKYAIFDEVHCISSSSEAHIWEHLLLLIQCPFLALSATVGNSDSLLEWLTTTEGLKRKNHNEVRLINYNERYSELELFLERINTINFVKPSISDMGDGLLQSFLPFAVFNPVKMDLFGIPADQQLTAKQVLELYHILSEVDPERFEPCKFYKFSGECIWLSRTRLRELENGLKQVILNWLQHDKDKLEKFLHYAKHDIEDELCFRNQPFNQLTYSMNSIVNVVCELRKENRLPAICFIDNRSACVNLAKKLHLFLEQEENKFRDTSEFKTNYAVKDEKKLLKLMKRNRDAKMKKKKKKKESDDEEEEDDIMSMQLKLKTVLYRLHVRHYDEELVERVRSRMVKKQKSHKDTTSILLQLFDRGIAFHHEGLSSIERGSIEILFRAGYIGMLFSTSTLALGVNMPCKTVIFGMDTPFLTPLLYRQMAGRAGRRGFDHSGNVVFMSMQTSKMRRLLTSSLSNLRGNFPFTTTYILRLFMFSYQIDETGNKTKVKKSLMKQLKLFTIYSVQLLRWLGTLDSKGLPVGLAPVVTYLSEYEPGNLVFVYLMQKNVFYDLFKEKLIIIFANLFTNVIVSPDWNSYDPTSSSNTAVSERLNFPPECKVYVDEYNAKVEELWNDYLTLFESDDKFHFKFSLKSMLTDVVRPCDSNFLFDERFFPVCFTGLTDYRGNKICRNAYAYDLWMNRSKKRLHDVCQIAESDAWKLIRNFNVILEQIATVAENIDFPGDPFRNVMRELSSEYDSIFKRVFKMRKKF</sequence>
<protein>
    <submittedName>
        <fullName evidence="9">Helicase ATP-binding domain-containing protein</fullName>
    </submittedName>
</protein>
<keyword evidence="3" id="KW-0347">Helicase</keyword>
<evidence type="ECO:0000256" key="5">
    <source>
        <dbReference type="SAM" id="Coils"/>
    </source>
</evidence>
<dbReference type="SUPFAM" id="SSF52540">
    <property type="entry name" value="P-loop containing nucleoside triphosphate hydrolases"/>
    <property type="match status" value="1"/>
</dbReference>
<evidence type="ECO:0000256" key="2">
    <source>
        <dbReference type="ARBA" id="ARBA00022801"/>
    </source>
</evidence>
<dbReference type="InterPro" id="IPR011545">
    <property type="entry name" value="DEAD/DEAH_box_helicase_dom"/>
</dbReference>
<evidence type="ECO:0000256" key="4">
    <source>
        <dbReference type="ARBA" id="ARBA00022840"/>
    </source>
</evidence>
<dbReference type="InterPro" id="IPR059032">
    <property type="entry name" value="WHD_DDX60"/>
</dbReference>
<evidence type="ECO:0000259" key="6">
    <source>
        <dbReference type="PROSITE" id="PS51192"/>
    </source>
</evidence>
<feature type="domain" description="Helicase C-terminal" evidence="7">
    <location>
        <begin position="1001"/>
        <end position="1144"/>
    </location>
</feature>
<dbReference type="InterPro" id="IPR055124">
    <property type="entry name" value="PIN-like_DDX60"/>
</dbReference>
<evidence type="ECO:0000259" key="7">
    <source>
        <dbReference type="PROSITE" id="PS51194"/>
    </source>
</evidence>
<dbReference type="Proteomes" id="UP000046393">
    <property type="component" value="Unplaced"/>
</dbReference>
<dbReference type="FunFam" id="3.40.50.300:FF:001039">
    <property type="entry name" value="ATP-dependent RNA helicase DDX60"/>
    <property type="match status" value="1"/>
</dbReference>
<dbReference type="CDD" id="cd18795">
    <property type="entry name" value="SF2_C_Ski2"/>
    <property type="match status" value="1"/>
</dbReference>
<dbReference type="Pfam" id="PF00270">
    <property type="entry name" value="DEAD"/>
    <property type="match status" value="1"/>
</dbReference>
<dbReference type="Gene3D" id="3.40.50.300">
    <property type="entry name" value="P-loop containing nucleotide triphosphate hydrolases"/>
    <property type="match status" value="2"/>
</dbReference>
<keyword evidence="2" id="KW-0378">Hydrolase</keyword>
<dbReference type="SMART" id="SM00490">
    <property type="entry name" value="HELICc"/>
    <property type="match status" value="1"/>
</dbReference>
<keyword evidence="5" id="KW-0175">Coiled coil</keyword>
<dbReference type="Pfam" id="PF00271">
    <property type="entry name" value="Helicase_C"/>
    <property type="match status" value="1"/>
</dbReference>
<evidence type="ECO:0000256" key="3">
    <source>
        <dbReference type="ARBA" id="ARBA00022806"/>
    </source>
</evidence>
<dbReference type="PROSITE" id="PS51192">
    <property type="entry name" value="HELICASE_ATP_BIND_1"/>
    <property type="match status" value="1"/>
</dbReference>
<dbReference type="GO" id="GO:0004386">
    <property type="term" value="F:helicase activity"/>
    <property type="evidence" value="ECO:0007669"/>
    <property type="project" value="UniProtKB-KW"/>
</dbReference>
<proteinExistence type="predicted"/>
<dbReference type="Pfam" id="PF23002">
    <property type="entry name" value="PIN-like_DDX60"/>
    <property type="match status" value="1"/>
</dbReference>
<feature type="coiled-coil region" evidence="5">
    <location>
        <begin position="952"/>
        <end position="979"/>
    </location>
</feature>
<dbReference type="PANTHER" id="PTHR44533">
    <property type="entry name" value="DEAD/H RNA HELICASE, PUTATIVE-RELATED"/>
    <property type="match status" value="1"/>
</dbReference>
<dbReference type="InterPro" id="IPR052431">
    <property type="entry name" value="SKI2_subfamily_helicases"/>
</dbReference>
<dbReference type="InterPro" id="IPR027417">
    <property type="entry name" value="P-loop_NTPase"/>
</dbReference>
<dbReference type="InterPro" id="IPR001650">
    <property type="entry name" value="Helicase_C-like"/>
</dbReference>
<reference evidence="9" key="1">
    <citation type="submission" date="2017-02" db="UniProtKB">
        <authorList>
            <consortium name="WormBaseParasite"/>
        </authorList>
    </citation>
    <scope>IDENTIFICATION</scope>
</reference>
<dbReference type="GO" id="GO:0005737">
    <property type="term" value="C:cytoplasm"/>
    <property type="evidence" value="ECO:0007669"/>
    <property type="project" value="TreeGrafter"/>
</dbReference>
<accession>A0A0N5AYJ8</accession>
<dbReference type="PANTHER" id="PTHR44533:SF4">
    <property type="entry name" value="DEAD_H RNA HELICASE, PUTATIVE-RELATED"/>
    <property type="match status" value="1"/>
</dbReference>
<evidence type="ECO:0000256" key="1">
    <source>
        <dbReference type="ARBA" id="ARBA00022741"/>
    </source>
</evidence>
<name>A0A0N5AYJ8_9BILA</name>
<dbReference type="GO" id="GO:0005524">
    <property type="term" value="F:ATP binding"/>
    <property type="evidence" value="ECO:0007669"/>
    <property type="project" value="UniProtKB-KW"/>
</dbReference>
<keyword evidence="4" id="KW-0067">ATP-binding</keyword>
<dbReference type="SMART" id="SM00487">
    <property type="entry name" value="DEXDc"/>
    <property type="match status" value="1"/>
</dbReference>
<keyword evidence="1" id="KW-0547">Nucleotide-binding</keyword>
<keyword evidence="8" id="KW-1185">Reference proteome</keyword>
<dbReference type="InterPro" id="IPR014001">
    <property type="entry name" value="Helicase_ATP-bd"/>
</dbReference>
<dbReference type="GO" id="GO:0016787">
    <property type="term" value="F:hydrolase activity"/>
    <property type="evidence" value="ECO:0007669"/>
    <property type="project" value="UniProtKB-KW"/>
</dbReference>
<feature type="domain" description="Helicase ATP-binding" evidence="6">
    <location>
        <begin position="559"/>
        <end position="729"/>
    </location>
</feature>
<dbReference type="WBParaSite" id="SMUV_0001004101-mRNA-1">
    <property type="protein sequence ID" value="SMUV_0001004101-mRNA-1"/>
    <property type="gene ID" value="SMUV_0001004101"/>
</dbReference>
<dbReference type="Pfam" id="PF26076">
    <property type="entry name" value="WHD_DDX60"/>
    <property type="match status" value="1"/>
</dbReference>